<dbReference type="GO" id="GO:0009277">
    <property type="term" value="C:fungal-type cell wall"/>
    <property type="evidence" value="ECO:0007669"/>
    <property type="project" value="TreeGrafter"/>
</dbReference>
<keyword evidence="2" id="KW-0325">Glycoprotein</keyword>
<proteinExistence type="predicted"/>
<feature type="signal peptide" evidence="5">
    <location>
        <begin position="1"/>
        <end position="15"/>
    </location>
</feature>
<dbReference type="Proteomes" id="UP000309340">
    <property type="component" value="Unassembled WGS sequence"/>
</dbReference>
<dbReference type="PANTHER" id="PTHR20963">
    <property type="entry name" value="MULTIPLE INOSITOL POLYPHOSPHATE PHOSPHATASE-RELATED"/>
    <property type="match status" value="1"/>
</dbReference>
<keyword evidence="7" id="KW-1185">Reference proteome</keyword>
<evidence type="ECO:0000256" key="4">
    <source>
        <dbReference type="PIRSR" id="PIRSR000894-2"/>
    </source>
</evidence>
<dbReference type="PANTHER" id="PTHR20963:SF23">
    <property type="entry name" value="3-PHYTASE"/>
    <property type="match status" value="1"/>
</dbReference>
<comment type="caution">
    <text evidence="6">The sequence shown here is derived from an EMBL/GenBank/DDBJ whole genome shotgun (WGS) entry which is preliminary data.</text>
</comment>
<evidence type="ECO:0000256" key="3">
    <source>
        <dbReference type="PIRSR" id="PIRSR000894-1"/>
    </source>
</evidence>
<dbReference type="AlphaFoldDB" id="A0A4U0Y0R3"/>
<dbReference type="InterPro" id="IPR016274">
    <property type="entry name" value="Histidine_acid_Pase_euk"/>
</dbReference>
<feature type="disulfide bond" evidence="4">
    <location>
        <begin position="404"/>
        <end position="412"/>
    </location>
</feature>
<feature type="chain" id="PRO_5020676726" description="3-phytase" evidence="5">
    <location>
        <begin position="16"/>
        <end position="483"/>
    </location>
</feature>
<feature type="disulfide bond" evidence="4">
    <location>
        <begin position="243"/>
        <end position="257"/>
    </location>
</feature>
<feature type="active site" description="Nucleophile" evidence="3">
    <location>
        <position position="57"/>
    </location>
</feature>
<dbReference type="InterPro" id="IPR029033">
    <property type="entry name" value="His_PPase_superfam"/>
</dbReference>
<dbReference type="PIRSF" id="PIRSF000894">
    <property type="entry name" value="Acid_phosphatase"/>
    <property type="match status" value="1"/>
</dbReference>
<evidence type="ECO:0000256" key="1">
    <source>
        <dbReference type="ARBA" id="ARBA00022801"/>
    </source>
</evidence>
<keyword evidence="1" id="KW-0378">Hydrolase</keyword>
<evidence type="ECO:0000313" key="6">
    <source>
        <dbReference type="EMBL" id="TKA81563.1"/>
    </source>
</evidence>
<sequence length="483" mass="53482">MYASALALFVTGALAQFNPLHHLGGNSPYFPGPNVFGISPDPPPGCTVDQAAFTSRHGSRYPDPSAYYQWTNLSAKIHAQSFSTNASEFDFLQSWQPVLRDPAPEISELSLGGYKELYDMGIDYRWNYPDFYKENTPYVLWANRYQDSVFRVVDSARLFARGYLGPNATVDGSVYVLNNTDPRSIANSLAPSDLCANYDDDSGGANATTWADIYVPPIVSRVNSLLSGLQFNSSDVTQFPVLCGFETQITGRRSPWCDTLTQQEILQYEYAQDIRYWYGTGLGTQLEKNLMLPFLTALIQRFIDGPNATYNTTTSNTTTPPFHPNPLIATFTNDGQINQLAAAIGVFDAQPQLPATHIPANRTYKSSHFVPMRGTIGFERLNCGYQGLHMRIKLDDQVYPVPACQQGPGRSCPLEQYRGIVAGKSAAAGDFEVECGIANTSLVPVGQDKTTFLTDLGLAWDYQQTEEKRQTTNRANRTLLLPL</sequence>
<evidence type="ECO:0000256" key="2">
    <source>
        <dbReference type="ARBA" id="ARBA00023180"/>
    </source>
</evidence>
<keyword evidence="5" id="KW-0732">Signal</keyword>
<dbReference type="GO" id="GO:0003993">
    <property type="term" value="F:acid phosphatase activity"/>
    <property type="evidence" value="ECO:0007669"/>
    <property type="project" value="TreeGrafter"/>
</dbReference>
<dbReference type="Pfam" id="PF00328">
    <property type="entry name" value="His_Phos_2"/>
    <property type="match status" value="1"/>
</dbReference>
<reference evidence="6 7" key="1">
    <citation type="submission" date="2017-03" db="EMBL/GenBank/DDBJ databases">
        <title>Genomes of endolithic fungi from Antarctica.</title>
        <authorList>
            <person name="Coleine C."/>
            <person name="Masonjones S."/>
            <person name="Stajich J.E."/>
        </authorList>
    </citation>
    <scope>NUCLEOTIDE SEQUENCE [LARGE SCALE GENOMIC DNA]</scope>
    <source>
        <strain evidence="6 7">CCFEE 5184</strain>
    </source>
</reference>
<dbReference type="EMBL" id="NAJQ01000049">
    <property type="protein sequence ID" value="TKA81563.1"/>
    <property type="molecule type" value="Genomic_DNA"/>
</dbReference>
<keyword evidence="4" id="KW-1015">Disulfide bond</keyword>
<evidence type="ECO:0008006" key="8">
    <source>
        <dbReference type="Google" id="ProtNLM"/>
    </source>
</evidence>
<dbReference type="STRING" id="329884.A0A4U0Y0R3"/>
<dbReference type="Gene3D" id="3.40.50.1240">
    <property type="entry name" value="Phosphoglycerate mutase-like"/>
    <property type="match status" value="1"/>
</dbReference>
<name>A0A4U0Y0R3_9PEZI</name>
<accession>A0A4U0Y0R3</accession>
<gene>
    <name evidence="6" type="ORF">B0A55_03011</name>
</gene>
<dbReference type="CDD" id="cd07061">
    <property type="entry name" value="HP_HAP_like"/>
    <property type="match status" value="1"/>
</dbReference>
<organism evidence="6 7">
    <name type="scientific">Friedmanniomyces simplex</name>
    <dbReference type="NCBI Taxonomy" id="329884"/>
    <lineage>
        <taxon>Eukaryota</taxon>
        <taxon>Fungi</taxon>
        <taxon>Dikarya</taxon>
        <taxon>Ascomycota</taxon>
        <taxon>Pezizomycotina</taxon>
        <taxon>Dothideomycetes</taxon>
        <taxon>Dothideomycetidae</taxon>
        <taxon>Mycosphaerellales</taxon>
        <taxon>Teratosphaeriaceae</taxon>
        <taxon>Friedmanniomyces</taxon>
    </lineage>
</organism>
<dbReference type="OrthoDB" id="6509975at2759"/>
<feature type="active site" description="Proton donor" evidence="3">
    <location>
        <position position="334"/>
    </location>
</feature>
<evidence type="ECO:0000313" key="7">
    <source>
        <dbReference type="Proteomes" id="UP000309340"/>
    </source>
</evidence>
<dbReference type="SUPFAM" id="SSF53254">
    <property type="entry name" value="Phosphoglycerate mutase-like"/>
    <property type="match status" value="1"/>
</dbReference>
<dbReference type="InterPro" id="IPR000560">
    <property type="entry name" value="His_Pase_clade-2"/>
</dbReference>
<protein>
    <recommendedName>
        <fullName evidence="8">3-phytase</fullName>
    </recommendedName>
</protein>
<feature type="disulfide bond" evidence="4">
    <location>
        <begin position="46"/>
        <end position="383"/>
    </location>
</feature>
<evidence type="ECO:0000256" key="5">
    <source>
        <dbReference type="SAM" id="SignalP"/>
    </source>
</evidence>